<feature type="compositionally biased region" description="Basic and acidic residues" evidence="1">
    <location>
        <begin position="289"/>
        <end position="301"/>
    </location>
</feature>
<evidence type="ECO:0000313" key="3">
    <source>
        <dbReference type="Proteomes" id="UP000177798"/>
    </source>
</evidence>
<feature type="region of interest" description="Disordered" evidence="1">
    <location>
        <begin position="62"/>
        <end position="88"/>
    </location>
</feature>
<feature type="compositionally biased region" description="Pro residues" evidence="1">
    <location>
        <begin position="307"/>
        <end position="331"/>
    </location>
</feature>
<name>A0A1D9QAQ1_SCLS1</name>
<dbReference type="Proteomes" id="UP000177798">
    <property type="component" value="Chromosome 8"/>
</dbReference>
<feature type="compositionally biased region" description="Basic and acidic residues" evidence="1">
    <location>
        <begin position="402"/>
        <end position="413"/>
    </location>
</feature>
<dbReference type="AlphaFoldDB" id="A0A1D9QAQ1"/>
<evidence type="ECO:0000313" key="2">
    <source>
        <dbReference type="EMBL" id="APA11996.1"/>
    </source>
</evidence>
<dbReference type="VEuPathDB" id="FungiDB:sscle_08g067660"/>
<dbReference type="EMBL" id="CP017821">
    <property type="protein sequence ID" value="APA11996.1"/>
    <property type="molecule type" value="Genomic_DNA"/>
</dbReference>
<gene>
    <name evidence="2" type="ORF">sscle_08g067660</name>
</gene>
<feature type="compositionally biased region" description="Polar residues" evidence="1">
    <location>
        <begin position="257"/>
        <end position="278"/>
    </location>
</feature>
<protein>
    <submittedName>
        <fullName evidence="2">Uncharacterized protein</fullName>
    </submittedName>
</protein>
<sequence length="413" mass="44624">MSQFQKSYFEMYDHLSDLDSKISGTHLEIKVATPESATPSTTPRPIVLPGVEELFSQIDESFEMSSPVPKSAPSTQDKATQTSELPLGNPFFIPKPTHVGDGINANYMNSDFGSGMNFHPSLDLFEGIKVRDFAEVRFNTPSAGGGIYEPGKDIAHLFPAQNAGNHALDPHPFHTFSSKPGSDTHQMLSLPPFSSTKEAPLGLGHKPTTSHDHSAHQTNIGKRYVANPIQNAKPLGSMSGAIKQAAGSKPYFATTNPISTASGSKMFSTSVKYPNSRSTRAKSPAIRTPIEDPKPSRRPYEKYTIPDSPPTPKPRHPTPPLTPIPQLPPVSQPHQVIDPSLVGRAPQSYPSSSTVTPNKRISPFQGNAPRKTSVPAVLPRKRSASPSIGPAKRINLQKNSGKLHDSASKRSIK</sequence>
<accession>A0A1D9QAQ1</accession>
<dbReference type="OrthoDB" id="3545359at2759"/>
<proteinExistence type="predicted"/>
<evidence type="ECO:0000256" key="1">
    <source>
        <dbReference type="SAM" id="MobiDB-lite"/>
    </source>
</evidence>
<dbReference type="RefSeq" id="XP_001594131.1">
    <property type="nucleotide sequence ID" value="XM_001594081.1"/>
</dbReference>
<feature type="compositionally biased region" description="Polar residues" evidence="1">
    <location>
        <begin position="72"/>
        <end position="84"/>
    </location>
</feature>
<organism evidence="2 3">
    <name type="scientific">Sclerotinia sclerotiorum (strain ATCC 18683 / 1980 / Ss-1)</name>
    <name type="common">White mold</name>
    <name type="synonym">Whetzelinia sclerotiorum</name>
    <dbReference type="NCBI Taxonomy" id="665079"/>
    <lineage>
        <taxon>Eukaryota</taxon>
        <taxon>Fungi</taxon>
        <taxon>Dikarya</taxon>
        <taxon>Ascomycota</taxon>
        <taxon>Pezizomycotina</taxon>
        <taxon>Leotiomycetes</taxon>
        <taxon>Helotiales</taxon>
        <taxon>Sclerotiniaceae</taxon>
        <taxon>Sclerotinia</taxon>
    </lineage>
</organism>
<feature type="region of interest" description="Disordered" evidence="1">
    <location>
        <begin position="257"/>
        <end position="413"/>
    </location>
</feature>
<feature type="compositionally biased region" description="Polar residues" evidence="1">
    <location>
        <begin position="348"/>
        <end position="359"/>
    </location>
</feature>
<reference evidence="3" key="1">
    <citation type="journal article" date="2017" name="Genome Biol. Evol.">
        <title>The complete genome sequence of the phytopathogenic fungus Sclerotinia sclerotiorum reveals insights into the genome architecture of broad host range pathogens.</title>
        <authorList>
            <person name="Derbyshire M."/>
            <person name="Denton-Giles M."/>
            <person name="Hegedus D."/>
            <person name="Seifbarghy S."/>
            <person name="Rollins J."/>
            <person name="van Kan J."/>
            <person name="Seidl M.F."/>
            <person name="Faino L."/>
            <person name="Mbengue M."/>
            <person name="Navaud O."/>
            <person name="Raffaele S."/>
            <person name="Hammond-Kosack K."/>
            <person name="Heard S."/>
            <person name="Oliver R."/>
        </authorList>
    </citation>
    <scope>NUCLEOTIDE SEQUENCE [LARGE SCALE GENOMIC DNA]</scope>
    <source>
        <strain evidence="3">ATCC 18683 / 1980 / Ss-1</strain>
    </source>
</reference>
<dbReference type="KEGG" id="ssl:SS1G_05561"/>